<reference evidence="9 10" key="1">
    <citation type="journal article" date="2012" name="Proc. Natl. Acad. Sci. U.S.A.">
        <title>Comparative genomics of Ceriporiopsis subvermispora and Phanerochaete chrysosporium provide insight into selective ligninolysis.</title>
        <authorList>
            <person name="Fernandez-Fueyo E."/>
            <person name="Ruiz-Duenas F.J."/>
            <person name="Ferreira P."/>
            <person name="Floudas D."/>
            <person name="Hibbett D.S."/>
            <person name="Canessa P."/>
            <person name="Larrondo L.F."/>
            <person name="James T.Y."/>
            <person name="Seelenfreund D."/>
            <person name="Lobos S."/>
            <person name="Polanco R."/>
            <person name="Tello M."/>
            <person name="Honda Y."/>
            <person name="Watanabe T."/>
            <person name="Watanabe T."/>
            <person name="Ryu J.S."/>
            <person name="Kubicek C.P."/>
            <person name="Schmoll M."/>
            <person name="Gaskell J."/>
            <person name="Hammel K.E."/>
            <person name="St John F.J."/>
            <person name="Vanden Wymelenberg A."/>
            <person name="Sabat G."/>
            <person name="Splinter BonDurant S."/>
            <person name="Syed K."/>
            <person name="Yadav J.S."/>
            <person name="Doddapaneni H."/>
            <person name="Subramanian V."/>
            <person name="Lavin J.L."/>
            <person name="Oguiza J.A."/>
            <person name="Perez G."/>
            <person name="Pisabarro A.G."/>
            <person name="Ramirez L."/>
            <person name="Santoyo F."/>
            <person name="Master E."/>
            <person name="Coutinho P.M."/>
            <person name="Henrissat B."/>
            <person name="Lombard V."/>
            <person name="Magnuson J.K."/>
            <person name="Kuees U."/>
            <person name="Hori C."/>
            <person name="Igarashi K."/>
            <person name="Samejima M."/>
            <person name="Held B.W."/>
            <person name="Barry K.W."/>
            <person name="LaButti K.M."/>
            <person name="Lapidus A."/>
            <person name="Lindquist E.A."/>
            <person name="Lucas S.M."/>
            <person name="Riley R."/>
            <person name="Salamov A.A."/>
            <person name="Hoffmeister D."/>
            <person name="Schwenk D."/>
            <person name="Hadar Y."/>
            <person name="Yarden O."/>
            <person name="de Vries R.P."/>
            <person name="Wiebenga A."/>
            <person name="Stenlid J."/>
            <person name="Eastwood D."/>
            <person name="Grigoriev I.V."/>
            <person name="Berka R.M."/>
            <person name="Blanchette R.A."/>
            <person name="Kersten P."/>
            <person name="Martinez A.T."/>
            <person name="Vicuna R."/>
            <person name="Cullen D."/>
        </authorList>
    </citation>
    <scope>NUCLEOTIDE SEQUENCE [LARGE SCALE GENOMIC DNA]</scope>
    <source>
        <strain evidence="9 10">B</strain>
    </source>
</reference>
<keyword evidence="5 7" id="KW-1133">Transmembrane helix</keyword>
<feature type="transmembrane region" description="Helical" evidence="7">
    <location>
        <begin position="433"/>
        <end position="456"/>
    </location>
</feature>
<feature type="transmembrane region" description="Helical" evidence="7">
    <location>
        <begin position="505"/>
        <end position="527"/>
    </location>
</feature>
<evidence type="ECO:0000259" key="8">
    <source>
        <dbReference type="Pfam" id="PF00324"/>
    </source>
</evidence>
<feature type="transmembrane region" description="Helical" evidence="7">
    <location>
        <begin position="403"/>
        <end position="421"/>
    </location>
</feature>
<evidence type="ECO:0000256" key="1">
    <source>
        <dbReference type="ARBA" id="ARBA00004141"/>
    </source>
</evidence>
<evidence type="ECO:0000256" key="3">
    <source>
        <dbReference type="ARBA" id="ARBA00022692"/>
    </source>
</evidence>
<evidence type="ECO:0000256" key="7">
    <source>
        <dbReference type="SAM" id="Phobius"/>
    </source>
</evidence>
<feature type="transmembrane region" description="Helical" evidence="7">
    <location>
        <begin position="476"/>
        <end position="499"/>
    </location>
</feature>
<dbReference type="FunFam" id="1.20.1740.10:FF:000006">
    <property type="entry name" value="General amino acid permease"/>
    <property type="match status" value="1"/>
</dbReference>
<dbReference type="EMBL" id="KB445805">
    <property type="protein sequence ID" value="EMD33744.1"/>
    <property type="molecule type" value="Genomic_DNA"/>
</dbReference>
<organism evidence="9 10">
    <name type="scientific">Ceriporiopsis subvermispora (strain B)</name>
    <name type="common">White-rot fungus</name>
    <name type="synonym">Gelatoporia subvermispora</name>
    <dbReference type="NCBI Taxonomy" id="914234"/>
    <lineage>
        <taxon>Eukaryota</taxon>
        <taxon>Fungi</taxon>
        <taxon>Dikarya</taxon>
        <taxon>Basidiomycota</taxon>
        <taxon>Agaricomycotina</taxon>
        <taxon>Agaricomycetes</taxon>
        <taxon>Polyporales</taxon>
        <taxon>Gelatoporiaceae</taxon>
        <taxon>Gelatoporia</taxon>
    </lineage>
</organism>
<dbReference type="HOGENOM" id="CLU_007946_12_1_1"/>
<feature type="transmembrane region" description="Helical" evidence="7">
    <location>
        <begin position="337"/>
        <end position="356"/>
    </location>
</feature>
<keyword evidence="2" id="KW-0813">Transport</keyword>
<dbReference type="Proteomes" id="UP000016930">
    <property type="component" value="Unassembled WGS sequence"/>
</dbReference>
<dbReference type="Gene3D" id="1.20.1740.10">
    <property type="entry name" value="Amino acid/polyamine transporter I"/>
    <property type="match status" value="1"/>
</dbReference>
<name>M2PD94_CERS8</name>
<evidence type="ECO:0000256" key="2">
    <source>
        <dbReference type="ARBA" id="ARBA00022448"/>
    </source>
</evidence>
<dbReference type="GO" id="GO:0015171">
    <property type="term" value="F:amino acid transmembrane transporter activity"/>
    <property type="evidence" value="ECO:0007669"/>
    <property type="project" value="TreeGrafter"/>
</dbReference>
<dbReference type="STRING" id="914234.M2PD94"/>
<dbReference type="GO" id="GO:0016020">
    <property type="term" value="C:membrane"/>
    <property type="evidence" value="ECO:0007669"/>
    <property type="project" value="UniProtKB-SubCell"/>
</dbReference>
<feature type="transmembrane region" description="Helical" evidence="7">
    <location>
        <begin position="184"/>
        <end position="204"/>
    </location>
</feature>
<evidence type="ECO:0000256" key="6">
    <source>
        <dbReference type="ARBA" id="ARBA00023136"/>
    </source>
</evidence>
<dbReference type="InterPro" id="IPR004840">
    <property type="entry name" value="Amino_acid_permease_CS"/>
</dbReference>
<feature type="domain" description="Amino acid permease/ SLC12A" evidence="8">
    <location>
        <begin position="74"/>
        <end position="533"/>
    </location>
</feature>
<keyword evidence="4" id="KW-0029">Amino-acid transport</keyword>
<gene>
    <name evidence="9" type="ORF">CERSUDRAFT_117834</name>
</gene>
<dbReference type="PANTHER" id="PTHR43341">
    <property type="entry name" value="AMINO ACID PERMEASE"/>
    <property type="match status" value="1"/>
</dbReference>
<sequence>MNANQPHTGRRWVQPSTAHPDFHHTDHFTMSVYEKGEKDAAVVVKDPSTYEDSEGALPGEPAQHGLQRQMKNRHIAMISIGGVIGTGIFLGTATSLRNGGPVGLLLGYFVVCSICYCIMLSVGEMASFLPIPGGHITFAERFVDSAWSAAVGFMYWYGWLILQPAEISAAAVLINYWNKTINKAVWISMCLFVVWFINALGAGAYGEAEFIFASIKVITITGLIILGIILDLGGGPTHDRIGFRYWKHPGPFAQFDDISGAKGRFLGWFAVLTQAAFSLTGTEVVAIAGAECKNPRRNIPKAIKRVYVRLILFYLCGVTVIGLLVPYTDPGLDLTDATAAASPFVIAINHAGIKILPSIINACLLTSAWSAANSQLYCSSRALYSLALNGNAPKIFLKVNKRGLPWVSLIFCGAFGLLSYMDLDDGSGRVFGWFSNMTAIAGLLSWFGIAVTYVRFRKGFRAQGIDRRTLPYRAPFQPYAAWYAGTMCFLICLLSGWNVFLSNSWSTATFITTYLPLVLFPLTYILVRILRRTRWVRPEDMDFKSGLEEVMAASFEEPPPRNAVERIWGWIM</sequence>
<keyword evidence="6 7" id="KW-0472">Membrane</keyword>
<accession>M2PD94</accession>
<feature type="transmembrane region" description="Helical" evidence="7">
    <location>
        <begin position="306"/>
        <end position="325"/>
    </location>
</feature>
<feature type="transmembrane region" description="Helical" evidence="7">
    <location>
        <begin position="210"/>
        <end position="230"/>
    </location>
</feature>
<evidence type="ECO:0000256" key="4">
    <source>
        <dbReference type="ARBA" id="ARBA00022970"/>
    </source>
</evidence>
<keyword evidence="3 7" id="KW-0812">Transmembrane</keyword>
<dbReference type="Pfam" id="PF00324">
    <property type="entry name" value="AA_permease"/>
    <property type="match status" value="1"/>
</dbReference>
<dbReference type="OrthoDB" id="10062876at2759"/>
<feature type="transmembrane region" description="Helical" evidence="7">
    <location>
        <begin position="103"/>
        <end position="122"/>
    </location>
</feature>
<dbReference type="InterPro" id="IPR004841">
    <property type="entry name" value="AA-permease/SLC12A_dom"/>
</dbReference>
<dbReference type="PANTHER" id="PTHR43341:SF20">
    <property type="entry name" value="AAT FAMILY AMINO ACID TRANSPORTER"/>
    <property type="match status" value="1"/>
</dbReference>
<dbReference type="AlphaFoldDB" id="M2PD94"/>
<comment type="subcellular location">
    <subcellularLocation>
        <location evidence="1">Membrane</location>
        <topology evidence="1">Multi-pass membrane protein</topology>
    </subcellularLocation>
</comment>
<dbReference type="PIRSF" id="PIRSF006060">
    <property type="entry name" value="AA_transporter"/>
    <property type="match status" value="1"/>
</dbReference>
<dbReference type="InterPro" id="IPR050524">
    <property type="entry name" value="APC_YAT"/>
</dbReference>
<feature type="transmembrane region" description="Helical" evidence="7">
    <location>
        <begin position="75"/>
        <end position="96"/>
    </location>
</feature>
<evidence type="ECO:0000313" key="9">
    <source>
        <dbReference type="EMBL" id="EMD33744.1"/>
    </source>
</evidence>
<protein>
    <recommendedName>
        <fullName evidence="8">Amino acid permease/ SLC12A domain-containing protein</fullName>
    </recommendedName>
</protein>
<dbReference type="PROSITE" id="PS00218">
    <property type="entry name" value="AMINO_ACID_PERMEASE_1"/>
    <property type="match status" value="1"/>
</dbReference>
<evidence type="ECO:0000313" key="10">
    <source>
        <dbReference type="Proteomes" id="UP000016930"/>
    </source>
</evidence>
<keyword evidence="10" id="KW-1185">Reference proteome</keyword>
<feature type="transmembrane region" description="Helical" evidence="7">
    <location>
        <begin position="156"/>
        <end position="177"/>
    </location>
</feature>
<proteinExistence type="predicted"/>
<evidence type="ECO:0000256" key="5">
    <source>
        <dbReference type="ARBA" id="ARBA00022989"/>
    </source>
</evidence>